<gene>
    <name evidence="1" type="ORF">MgSA37_03798</name>
</gene>
<keyword evidence="2" id="KW-1185">Reference proteome</keyword>
<dbReference type="EMBL" id="AP017313">
    <property type="protein sequence ID" value="BAU55607.1"/>
    <property type="molecule type" value="Genomic_DNA"/>
</dbReference>
<name>A0A0X8X5R6_9SPHI</name>
<reference evidence="1 2" key="1">
    <citation type="submission" date="2015-12" db="EMBL/GenBank/DDBJ databases">
        <title>Genome sequence of Mucilaginibacter gotjawali.</title>
        <authorList>
            <person name="Lee J.S."/>
            <person name="Lee K.C."/>
            <person name="Kim K.K."/>
            <person name="Lee B.W."/>
        </authorList>
    </citation>
    <scope>NUCLEOTIDE SEQUENCE [LARGE SCALE GENOMIC DNA]</scope>
    <source>
        <strain evidence="1 2">SA3-7</strain>
    </source>
</reference>
<evidence type="ECO:0000313" key="1">
    <source>
        <dbReference type="EMBL" id="BAU55607.1"/>
    </source>
</evidence>
<protein>
    <submittedName>
        <fullName evidence="1">Uncharacterized protein</fullName>
    </submittedName>
</protein>
<organism evidence="1 2">
    <name type="scientific">Mucilaginibacter gotjawali</name>
    <dbReference type="NCBI Taxonomy" id="1550579"/>
    <lineage>
        <taxon>Bacteria</taxon>
        <taxon>Pseudomonadati</taxon>
        <taxon>Bacteroidota</taxon>
        <taxon>Sphingobacteriia</taxon>
        <taxon>Sphingobacteriales</taxon>
        <taxon>Sphingobacteriaceae</taxon>
        <taxon>Mucilaginibacter</taxon>
    </lineage>
</organism>
<dbReference type="RefSeq" id="WP_260146949.1">
    <property type="nucleotide sequence ID" value="NZ_JACHWX010000019.1"/>
</dbReference>
<dbReference type="KEGG" id="mgot:MgSA37_03798"/>
<accession>A0A0X8X5R6</accession>
<dbReference type="AlphaFoldDB" id="A0A0X8X5R6"/>
<dbReference type="Proteomes" id="UP000218263">
    <property type="component" value="Chromosome"/>
</dbReference>
<evidence type="ECO:0000313" key="2">
    <source>
        <dbReference type="Proteomes" id="UP000218263"/>
    </source>
</evidence>
<sequence length="40" mass="4499">MNNLSFLALTPKKVETKIKASSHSLLEGFNLNIQDLPEEQ</sequence>
<proteinExistence type="predicted"/>